<keyword evidence="3" id="KW-0963">Cytoplasm</keyword>
<feature type="domain" description="C2H2-type" evidence="13">
    <location>
        <begin position="463"/>
        <end position="490"/>
    </location>
</feature>
<evidence type="ECO:0000256" key="3">
    <source>
        <dbReference type="ARBA" id="ARBA00022490"/>
    </source>
</evidence>
<evidence type="ECO:0000313" key="15">
    <source>
        <dbReference type="Proteomes" id="UP000034112"/>
    </source>
</evidence>
<keyword evidence="7" id="KW-0862">Zinc</keyword>
<dbReference type="GO" id="GO:0008270">
    <property type="term" value="F:zinc ion binding"/>
    <property type="evidence" value="ECO:0007669"/>
    <property type="project" value="UniProtKB-KW"/>
</dbReference>
<feature type="domain" description="C2H2-type" evidence="13">
    <location>
        <begin position="435"/>
        <end position="462"/>
    </location>
</feature>
<accession>A0A0F9XFT2</accession>
<dbReference type="Gene3D" id="3.30.160.60">
    <property type="entry name" value="Classic Zinc Finger"/>
    <property type="match status" value="3"/>
</dbReference>
<keyword evidence="10" id="KW-0539">Nucleus</keyword>
<evidence type="ECO:0000256" key="7">
    <source>
        <dbReference type="ARBA" id="ARBA00022833"/>
    </source>
</evidence>
<evidence type="ECO:0000256" key="8">
    <source>
        <dbReference type="ARBA" id="ARBA00023015"/>
    </source>
</evidence>
<evidence type="ECO:0000256" key="5">
    <source>
        <dbReference type="ARBA" id="ARBA00022737"/>
    </source>
</evidence>
<gene>
    <name evidence="14" type="ORF">THAR02_04487</name>
</gene>
<dbReference type="GO" id="GO:0005634">
    <property type="term" value="C:nucleus"/>
    <property type="evidence" value="ECO:0007669"/>
    <property type="project" value="UniProtKB-SubCell"/>
</dbReference>
<dbReference type="PANTHER" id="PTHR24388">
    <property type="entry name" value="ZINC FINGER PROTEIN"/>
    <property type="match status" value="1"/>
</dbReference>
<feature type="compositionally biased region" description="Polar residues" evidence="12">
    <location>
        <begin position="189"/>
        <end position="212"/>
    </location>
</feature>
<evidence type="ECO:0000256" key="11">
    <source>
        <dbReference type="PROSITE-ProRule" id="PRU00042"/>
    </source>
</evidence>
<dbReference type="InterPro" id="IPR036236">
    <property type="entry name" value="Znf_C2H2_sf"/>
</dbReference>
<keyword evidence="6 11" id="KW-0863">Zinc-finger</keyword>
<dbReference type="FunFam" id="3.30.160.60:FF:000146">
    <property type="entry name" value="C2H2 type zinc finger protein"/>
    <property type="match status" value="1"/>
</dbReference>
<dbReference type="GO" id="GO:0005737">
    <property type="term" value="C:cytoplasm"/>
    <property type="evidence" value="ECO:0007669"/>
    <property type="project" value="UniProtKB-SubCell"/>
</dbReference>
<feature type="region of interest" description="Disordered" evidence="12">
    <location>
        <begin position="290"/>
        <end position="317"/>
    </location>
</feature>
<comment type="caution">
    <text evidence="14">The sequence shown here is derived from an EMBL/GenBank/DDBJ whole genome shotgun (WGS) entry which is preliminary data.</text>
</comment>
<dbReference type="SMART" id="SM00355">
    <property type="entry name" value="ZnF_C2H2"/>
    <property type="match status" value="2"/>
</dbReference>
<dbReference type="FunFam" id="3.30.160.60:FF:000239">
    <property type="entry name" value="C2H2 type zinc finger protein"/>
    <property type="match status" value="1"/>
</dbReference>
<feature type="compositionally biased region" description="Polar residues" evidence="12">
    <location>
        <begin position="19"/>
        <end position="38"/>
    </location>
</feature>
<comment type="subcellular location">
    <subcellularLocation>
        <location evidence="2">Cytoplasm</location>
    </subcellularLocation>
    <subcellularLocation>
        <location evidence="1">Nucleus</location>
    </subcellularLocation>
</comment>
<dbReference type="EMBL" id="JOKZ01000111">
    <property type="protein sequence ID" value="KKP03405.1"/>
    <property type="molecule type" value="Genomic_DNA"/>
</dbReference>
<dbReference type="GO" id="GO:0000978">
    <property type="term" value="F:RNA polymerase II cis-regulatory region sequence-specific DNA binding"/>
    <property type="evidence" value="ECO:0007669"/>
    <property type="project" value="TreeGrafter"/>
</dbReference>
<proteinExistence type="predicted"/>
<dbReference type="PROSITE" id="PS50157">
    <property type="entry name" value="ZINC_FINGER_C2H2_2"/>
    <property type="match status" value="2"/>
</dbReference>
<feature type="compositionally biased region" description="Polar residues" evidence="12">
    <location>
        <begin position="241"/>
        <end position="260"/>
    </location>
</feature>
<evidence type="ECO:0000256" key="1">
    <source>
        <dbReference type="ARBA" id="ARBA00004123"/>
    </source>
</evidence>
<dbReference type="OMA" id="SFQGHRR"/>
<keyword evidence="8" id="KW-0805">Transcription regulation</keyword>
<keyword evidence="9" id="KW-0804">Transcription</keyword>
<evidence type="ECO:0000256" key="9">
    <source>
        <dbReference type="ARBA" id="ARBA00023163"/>
    </source>
</evidence>
<organism evidence="14 15">
    <name type="scientific">Trichoderma harzianum</name>
    <name type="common">Hypocrea lixii</name>
    <dbReference type="NCBI Taxonomy" id="5544"/>
    <lineage>
        <taxon>Eukaryota</taxon>
        <taxon>Fungi</taxon>
        <taxon>Dikarya</taxon>
        <taxon>Ascomycota</taxon>
        <taxon>Pezizomycotina</taxon>
        <taxon>Sordariomycetes</taxon>
        <taxon>Hypocreomycetidae</taxon>
        <taxon>Hypocreales</taxon>
        <taxon>Hypocreaceae</taxon>
        <taxon>Trichoderma</taxon>
    </lineage>
</organism>
<dbReference type="Proteomes" id="UP000034112">
    <property type="component" value="Unassembled WGS sequence"/>
</dbReference>
<dbReference type="InterPro" id="IPR013087">
    <property type="entry name" value="Znf_C2H2_type"/>
</dbReference>
<evidence type="ECO:0000256" key="2">
    <source>
        <dbReference type="ARBA" id="ARBA00004496"/>
    </source>
</evidence>
<evidence type="ECO:0000256" key="10">
    <source>
        <dbReference type="ARBA" id="ARBA00023242"/>
    </source>
</evidence>
<protein>
    <recommendedName>
        <fullName evidence="13">C2H2-type domain-containing protein</fullName>
    </recommendedName>
</protein>
<evidence type="ECO:0000256" key="6">
    <source>
        <dbReference type="ARBA" id="ARBA00022771"/>
    </source>
</evidence>
<dbReference type="PANTHER" id="PTHR24388:SF54">
    <property type="entry name" value="PROTEIN ESCARGOT"/>
    <property type="match status" value="1"/>
</dbReference>
<dbReference type="GO" id="GO:0045944">
    <property type="term" value="P:positive regulation of transcription by RNA polymerase II"/>
    <property type="evidence" value="ECO:0007669"/>
    <property type="project" value="UniProtKB-ARBA"/>
</dbReference>
<feature type="region of interest" description="Disordered" evidence="12">
    <location>
        <begin position="1"/>
        <end position="122"/>
    </location>
</feature>
<evidence type="ECO:0000259" key="13">
    <source>
        <dbReference type="PROSITE" id="PS50157"/>
    </source>
</evidence>
<feature type="region of interest" description="Disordered" evidence="12">
    <location>
        <begin position="227"/>
        <end position="274"/>
    </location>
</feature>
<sequence>MSSEPQRGRSPSAGGFQPDINQSHSPARSPFVPTSEQPSVGLGLGIGVDLDPSQQQRQPPQQQQQQQQQQHRAFTASLHPNFDSFNANGFLGAQANAADPNTGFDPSASFGQQPATGPDSTLSLNAQAQQNYLSPNLHDGDFSLFPSAAEQGDQYNAPLFEQPPLGDLNAMTSPHSHQSPTPPRLYPSESLQSPPFNQHQFSSPPSTHSRNASLGPEAALLPNQLGDWTQPQFQGHRRTPSEYSDVSSVAPSPHLMSSDTFDADPSGHSPLQRPSDSLYQEVLGIGSFSLADPSSPGYHGRSPSHSPAISPRIMPQQMPDTMQPSFNLIPPNSGYENVSGYPDLQPNHETFPPLQGGMGADMHQMQPPAINIDFAPTTNPRQGSFEPPKSQMDQDSLTPPERGKSAQVSPEGDPEYQNSQDAGTSKRMQKHPATFQCTLCPKRFTRAYNLRSHLRTHTDERPFVCTVCGKAFARQHDRKRHESLHSGEKKFVCKGDLKTGGQWGCGRRFARADALGRHFRSEAGRICIKPLLDEEMIERQRQWQEQRIQQNMAQNMANPQVMGMDAGPGYPMDSSGNYGLPQALLAQYPALAQMNWSTDMGGGLDDELSGRSSFDASDYDDGDDGGYMSSSGARYPEEGMGQNYADMSYTGEYGR</sequence>
<keyword evidence="5" id="KW-0677">Repeat</keyword>
<evidence type="ECO:0000256" key="4">
    <source>
        <dbReference type="ARBA" id="ARBA00022723"/>
    </source>
</evidence>
<reference evidence="15" key="1">
    <citation type="journal article" date="2015" name="Genome Announc.">
        <title>Draft whole-genome sequence of the biocontrol agent Trichoderma harzianum T6776.</title>
        <authorList>
            <person name="Baroncelli R."/>
            <person name="Piaggeschi G."/>
            <person name="Fiorini L."/>
            <person name="Bertolini E."/>
            <person name="Zapparata A."/>
            <person name="Pe M.E."/>
            <person name="Sarrocco S."/>
            <person name="Vannacci G."/>
        </authorList>
    </citation>
    <scope>NUCLEOTIDE SEQUENCE [LARGE SCALE GENOMIC DNA]</scope>
    <source>
        <strain evidence="15">T6776</strain>
    </source>
</reference>
<feature type="region of interest" description="Disordered" evidence="12">
    <location>
        <begin position="370"/>
        <end position="431"/>
    </location>
</feature>
<name>A0A0F9XFT2_TRIHA</name>
<evidence type="ECO:0000313" key="14">
    <source>
        <dbReference type="EMBL" id="KKP03405.1"/>
    </source>
</evidence>
<dbReference type="FunFam" id="3.30.160.60:FF:000181">
    <property type="entry name" value="C2H2 type zinc finger protein"/>
    <property type="match status" value="1"/>
</dbReference>
<dbReference type="SUPFAM" id="SSF57667">
    <property type="entry name" value="beta-beta-alpha zinc fingers"/>
    <property type="match status" value="1"/>
</dbReference>
<evidence type="ECO:0000256" key="12">
    <source>
        <dbReference type="SAM" id="MobiDB-lite"/>
    </source>
</evidence>
<dbReference type="GO" id="GO:0000981">
    <property type="term" value="F:DNA-binding transcription factor activity, RNA polymerase II-specific"/>
    <property type="evidence" value="ECO:0007669"/>
    <property type="project" value="TreeGrafter"/>
</dbReference>
<feature type="compositionally biased region" description="Low complexity" evidence="12">
    <location>
        <begin position="47"/>
        <end position="70"/>
    </location>
</feature>
<feature type="region of interest" description="Disordered" evidence="12">
    <location>
        <begin position="157"/>
        <end position="214"/>
    </location>
</feature>
<feature type="compositionally biased region" description="Polar residues" evidence="12">
    <location>
        <begin position="109"/>
        <end position="122"/>
    </location>
</feature>
<dbReference type="Pfam" id="PF00096">
    <property type="entry name" value="zf-C2H2"/>
    <property type="match status" value="2"/>
</dbReference>
<dbReference type="OrthoDB" id="8117402at2759"/>
<feature type="region of interest" description="Disordered" evidence="12">
    <location>
        <begin position="607"/>
        <end position="655"/>
    </location>
</feature>
<keyword evidence="4" id="KW-0479">Metal-binding</keyword>
<dbReference type="PROSITE" id="PS00028">
    <property type="entry name" value="ZINC_FINGER_C2H2_1"/>
    <property type="match status" value="2"/>
</dbReference>
<dbReference type="AlphaFoldDB" id="A0A0F9XFT2"/>
<dbReference type="GO" id="GO:0071277">
    <property type="term" value="P:cellular response to calcium ion"/>
    <property type="evidence" value="ECO:0007669"/>
    <property type="project" value="UniProtKB-ARBA"/>
</dbReference>
<dbReference type="InterPro" id="IPR050527">
    <property type="entry name" value="Snail/Krueppel_Znf"/>
</dbReference>